<dbReference type="PANTHER" id="PTHR43792:SF16">
    <property type="entry name" value="N-ACETYLTRANSFERASE DOMAIN-CONTAINING PROTEIN"/>
    <property type="match status" value="1"/>
</dbReference>
<dbReference type="PROSITE" id="PS51186">
    <property type="entry name" value="GNAT"/>
    <property type="match status" value="1"/>
</dbReference>
<dbReference type="AlphaFoldDB" id="A0A1G9SQE0"/>
<dbReference type="STRING" id="144026.SAMN04488568_11037"/>
<dbReference type="RefSeq" id="WP_091769953.1">
    <property type="nucleotide sequence ID" value="NZ_FNHG01000010.1"/>
</dbReference>
<dbReference type="InterPro" id="IPR000182">
    <property type="entry name" value="GNAT_dom"/>
</dbReference>
<evidence type="ECO:0000313" key="2">
    <source>
        <dbReference type="EMBL" id="SDM37631.1"/>
    </source>
</evidence>
<feature type="domain" description="N-acetyltransferase" evidence="1">
    <location>
        <begin position="17"/>
        <end position="183"/>
    </location>
</feature>
<dbReference type="InterPro" id="IPR016181">
    <property type="entry name" value="Acyl_CoA_acyltransferase"/>
</dbReference>
<sequence length="184" mass="20030">MSLPPPPTIPTLVTERLVLRGHTSDDFAGSLALWTDPGVIRFIGGRASSEHEVWQRLLRYGGMWAMLGYGYWAITDRADGRFLGEAGLADLKREITPPLDGVPESGWALLPAAHGRGLGGEAMRAVLDWADQALDRPETCCIIDPGNTASTRLAGKLGYRARHTARLAGNALTVFYRPREPRAP</sequence>
<reference evidence="2 3" key="1">
    <citation type="submission" date="2016-10" db="EMBL/GenBank/DDBJ databases">
        <authorList>
            <person name="de Groot N.N."/>
        </authorList>
    </citation>
    <scope>NUCLEOTIDE SEQUENCE [LARGE SCALE GENOMIC DNA]</scope>
    <source>
        <strain evidence="2 3">DSM 16077</strain>
    </source>
</reference>
<dbReference type="EMBL" id="FNHG01000010">
    <property type="protein sequence ID" value="SDM37631.1"/>
    <property type="molecule type" value="Genomic_DNA"/>
</dbReference>
<dbReference type="GO" id="GO:0016747">
    <property type="term" value="F:acyltransferase activity, transferring groups other than amino-acyl groups"/>
    <property type="evidence" value="ECO:0007669"/>
    <property type="project" value="InterPro"/>
</dbReference>
<dbReference type="Pfam" id="PF13302">
    <property type="entry name" value="Acetyltransf_3"/>
    <property type="match status" value="1"/>
</dbReference>
<evidence type="ECO:0000259" key="1">
    <source>
        <dbReference type="PROSITE" id="PS51186"/>
    </source>
</evidence>
<dbReference type="SUPFAM" id="SSF55729">
    <property type="entry name" value="Acyl-CoA N-acyltransferases (Nat)"/>
    <property type="match status" value="1"/>
</dbReference>
<dbReference type="OrthoDB" id="6293260at2"/>
<dbReference type="Gene3D" id="3.40.630.30">
    <property type="match status" value="1"/>
</dbReference>
<dbReference type="Proteomes" id="UP000199759">
    <property type="component" value="Unassembled WGS sequence"/>
</dbReference>
<proteinExistence type="predicted"/>
<keyword evidence="3" id="KW-1185">Reference proteome</keyword>
<dbReference type="InterPro" id="IPR051531">
    <property type="entry name" value="N-acetyltransferase"/>
</dbReference>
<organism evidence="2 3">
    <name type="scientific">Maricaulis salignorans</name>
    <dbReference type="NCBI Taxonomy" id="144026"/>
    <lineage>
        <taxon>Bacteria</taxon>
        <taxon>Pseudomonadati</taxon>
        <taxon>Pseudomonadota</taxon>
        <taxon>Alphaproteobacteria</taxon>
        <taxon>Maricaulales</taxon>
        <taxon>Maricaulaceae</taxon>
        <taxon>Maricaulis</taxon>
    </lineage>
</organism>
<protein>
    <submittedName>
        <fullName evidence="2">Protein N-acetyltransferase, RimJ/RimL family</fullName>
    </submittedName>
</protein>
<accession>A0A1G9SQE0</accession>
<gene>
    <name evidence="2" type="ORF">SAMN04488568_11037</name>
</gene>
<evidence type="ECO:0000313" key="3">
    <source>
        <dbReference type="Proteomes" id="UP000199759"/>
    </source>
</evidence>
<name>A0A1G9SQE0_9PROT</name>
<dbReference type="PANTHER" id="PTHR43792">
    <property type="entry name" value="GNAT FAMILY, PUTATIVE (AFU_ORTHOLOGUE AFUA_3G00765)-RELATED-RELATED"/>
    <property type="match status" value="1"/>
</dbReference>
<keyword evidence="2" id="KW-0808">Transferase</keyword>